<dbReference type="RefSeq" id="XP_003657250.1">
    <property type="nucleotide sequence ID" value="XM_003657202.1"/>
</dbReference>
<proteinExistence type="predicted"/>
<accession>G2RE85</accession>
<dbReference type="HOGENOM" id="CLU_2005486_0_0_1"/>
<dbReference type="AlphaFoldDB" id="G2RE85"/>
<dbReference type="Proteomes" id="UP000008181">
    <property type="component" value="Chromosome 5"/>
</dbReference>
<evidence type="ECO:0000313" key="1">
    <source>
        <dbReference type="EMBL" id="AEO70914.1"/>
    </source>
</evidence>
<name>G2RE85_THETT</name>
<evidence type="ECO:0000313" key="2">
    <source>
        <dbReference type="Proteomes" id="UP000008181"/>
    </source>
</evidence>
<dbReference type="KEGG" id="ttt:THITE_156519"/>
<keyword evidence="1" id="KW-0378">Hydrolase</keyword>
<reference evidence="1 2" key="1">
    <citation type="journal article" date="2011" name="Nat. Biotechnol.">
        <title>Comparative genomic analysis of the thermophilic biomass-degrading fungi Myceliophthora thermophila and Thielavia terrestris.</title>
        <authorList>
            <person name="Berka R.M."/>
            <person name="Grigoriev I.V."/>
            <person name="Otillar R."/>
            <person name="Salamov A."/>
            <person name="Grimwood J."/>
            <person name="Reid I."/>
            <person name="Ishmael N."/>
            <person name="John T."/>
            <person name="Darmond C."/>
            <person name="Moisan M.-C."/>
            <person name="Henrissat B."/>
            <person name="Coutinho P.M."/>
            <person name="Lombard V."/>
            <person name="Natvig D.O."/>
            <person name="Lindquist E."/>
            <person name="Schmutz J."/>
            <person name="Lucas S."/>
            <person name="Harris P."/>
            <person name="Powlowski J."/>
            <person name="Bellemare A."/>
            <person name="Taylor D."/>
            <person name="Butler G."/>
            <person name="de Vries R.P."/>
            <person name="Allijn I.E."/>
            <person name="van den Brink J."/>
            <person name="Ushinsky S."/>
            <person name="Storms R."/>
            <person name="Powell A.J."/>
            <person name="Paulsen I.T."/>
            <person name="Elbourne L.D.H."/>
            <person name="Baker S.E."/>
            <person name="Magnuson J."/>
            <person name="LaBoissiere S."/>
            <person name="Clutterbuck A.J."/>
            <person name="Martinez D."/>
            <person name="Wogulis M."/>
            <person name="de Leon A.L."/>
            <person name="Rey M.W."/>
            <person name="Tsang A."/>
        </authorList>
    </citation>
    <scope>NUCLEOTIDE SEQUENCE [LARGE SCALE GENOMIC DNA]</scope>
    <source>
        <strain evidence="2">ATCC 38088 / NRRL 8126</strain>
    </source>
</reference>
<sequence length="124" mass="13018">MSTCQSQHEVHVGGGSGSGLRFTRPLIYSLSRPPPSAVSQPGTHRAAICELTRSNPAAAWTDGAVIKCMTALSVDETEVAKVTVAGQSFRNGEEVGDLVVERLGPAEPVTVQDSEAVPVMLDDE</sequence>
<dbReference type="GO" id="GO:0016787">
    <property type="term" value="F:hydrolase activity"/>
    <property type="evidence" value="ECO:0007669"/>
    <property type="project" value="UniProtKB-KW"/>
</dbReference>
<organism evidence="1 2">
    <name type="scientific">Thermothielavioides terrestris (strain ATCC 38088 / NRRL 8126)</name>
    <name type="common">Thielavia terrestris</name>
    <dbReference type="NCBI Taxonomy" id="578455"/>
    <lineage>
        <taxon>Eukaryota</taxon>
        <taxon>Fungi</taxon>
        <taxon>Dikarya</taxon>
        <taxon>Ascomycota</taxon>
        <taxon>Pezizomycotina</taxon>
        <taxon>Sordariomycetes</taxon>
        <taxon>Sordariomycetidae</taxon>
        <taxon>Sordariales</taxon>
        <taxon>Chaetomiaceae</taxon>
        <taxon>Thermothielavioides</taxon>
        <taxon>Thermothielavioides terrestris</taxon>
    </lineage>
</organism>
<keyword evidence="2" id="KW-1185">Reference proteome</keyword>
<protein>
    <submittedName>
        <fullName evidence="1">Glycoside hydrolase family 79 protein</fullName>
    </submittedName>
</protein>
<dbReference type="GeneID" id="11522478"/>
<dbReference type="EMBL" id="CP003013">
    <property type="protein sequence ID" value="AEO70914.1"/>
    <property type="molecule type" value="Genomic_DNA"/>
</dbReference>
<gene>
    <name evidence="1" type="ORF">THITE_156519</name>
</gene>
<dbReference type="OrthoDB" id="2796951at2759"/>